<keyword evidence="1" id="KW-0175">Coiled coil</keyword>
<gene>
    <name evidence="2" type="ORF">SteCoe_7437</name>
</gene>
<comment type="caution">
    <text evidence="2">The sequence shown here is derived from an EMBL/GenBank/DDBJ whole genome shotgun (WGS) entry which is preliminary data.</text>
</comment>
<reference evidence="2 3" key="1">
    <citation type="submission" date="2016-11" db="EMBL/GenBank/DDBJ databases">
        <title>The macronuclear genome of Stentor coeruleus: a giant cell with tiny introns.</title>
        <authorList>
            <person name="Slabodnick M."/>
            <person name="Ruby J.G."/>
            <person name="Reiff S.B."/>
            <person name="Swart E.C."/>
            <person name="Gosai S."/>
            <person name="Prabakaran S."/>
            <person name="Witkowska E."/>
            <person name="Larue G.E."/>
            <person name="Fisher S."/>
            <person name="Freeman R.M."/>
            <person name="Gunawardena J."/>
            <person name="Chu W."/>
            <person name="Stover N.A."/>
            <person name="Gregory B.D."/>
            <person name="Nowacki M."/>
            <person name="Derisi J."/>
            <person name="Roy S.W."/>
            <person name="Marshall W.F."/>
            <person name="Sood P."/>
        </authorList>
    </citation>
    <scope>NUCLEOTIDE SEQUENCE [LARGE SCALE GENOMIC DNA]</scope>
    <source>
        <strain evidence="2">WM001</strain>
    </source>
</reference>
<dbReference type="EMBL" id="MPUH01000107">
    <property type="protein sequence ID" value="OMJ90236.1"/>
    <property type="molecule type" value="Genomic_DNA"/>
</dbReference>
<organism evidence="2 3">
    <name type="scientific">Stentor coeruleus</name>
    <dbReference type="NCBI Taxonomy" id="5963"/>
    <lineage>
        <taxon>Eukaryota</taxon>
        <taxon>Sar</taxon>
        <taxon>Alveolata</taxon>
        <taxon>Ciliophora</taxon>
        <taxon>Postciliodesmatophora</taxon>
        <taxon>Heterotrichea</taxon>
        <taxon>Heterotrichida</taxon>
        <taxon>Stentoridae</taxon>
        <taxon>Stentor</taxon>
    </lineage>
</organism>
<accession>A0A1R2CMN9</accession>
<name>A0A1R2CMN9_9CILI</name>
<evidence type="ECO:0000313" key="3">
    <source>
        <dbReference type="Proteomes" id="UP000187209"/>
    </source>
</evidence>
<evidence type="ECO:0000256" key="1">
    <source>
        <dbReference type="SAM" id="Coils"/>
    </source>
</evidence>
<feature type="coiled-coil region" evidence="1">
    <location>
        <begin position="80"/>
        <end position="160"/>
    </location>
</feature>
<keyword evidence="3" id="KW-1185">Reference proteome</keyword>
<dbReference type="Proteomes" id="UP000187209">
    <property type="component" value="Unassembled WGS sequence"/>
</dbReference>
<proteinExistence type="predicted"/>
<dbReference type="AlphaFoldDB" id="A0A1R2CMN9"/>
<evidence type="ECO:0000313" key="2">
    <source>
        <dbReference type="EMBL" id="OMJ90236.1"/>
    </source>
</evidence>
<protein>
    <submittedName>
        <fullName evidence="2">Uncharacterized protein</fullName>
    </submittedName>
</protein>
<sequence>MLGLQNISQHIQKNQHIEPDSAPVRNKAERTFTIDYNYEVDDEPLIQISTDKAPLILENLNESMVSDALCAKIENYLSVIEYEEKQRKNAETRLNELMTSYTIYLDSTQKSLEKYQEKIDELESEKNKLLYKSNELAAANEKLKAEIQRLKDKIDLQYFQLQAKSIPTDEALFYKNLLEKSNAKFQVIAEKVESNNINDPIEILIKEKDQKIIDLTSQIDLLTSQIKDLTNIPTEIELKLQDMRMIFTREKEYIYTVNGVRIVIGLSANSASSLSLRRIGGFVNAEDLARGTPHKRSVSDKVKSPTPLPLKKMLMQKKLNLAISSNKKSS</sequence>